<name>A0ABR4DDD4_9PEZI</name>
<feature type="region of interest" description="Disordered" evidence="1">
    <location>
        <begin position="1"/>
        <end position="76"/>
    </location>
</feature>
<feature type="region of interest" description="Disordered" evidence="1">
    <location>
        <begin position="161"/>
        <end position="183"/>
    </location>
</feature>
<evidence type="ECO:0000313" key="2">
    <source>
        <dbReference type="EMBL" id="KAL2267831.1"/>
    </source>
</evidence>
<protein>
    <submittedName>
        <fullName evidence="2">Uncharacterized protein</fullName>
    </submittedName>
</protein>
<feature type="compositionally biased region" description="Basic and acidic residues" evidence="1">
    <location>
        <begin position="25"/>
        <end position="41"/>
    </location>
</feature>
<dbReference type="InterPro" id="IPR022124">
    <property type="entry name" value="DUF3659"/>
</dbReference>
<evidence type="ECO:0000256" key="1">
    <source>
        <dbReference type="SAM" id="MobiDB-lite"/>
    </source>
</evidence>
<feature type="compositionally biased region" description="Pro residues" evidence="1">
    <location>
        <begin position="165"/>
        <end position="178"/>
    </location>
</feature>
<accession>A0ABR4DDD4</accession>
<dbReference type="GeneID" id="98126316"/>
<sequence length="343" mass="37113">MAADQHRDTLSQLPSSADGPQDNNEMSRRSGHSDTPSKDNDQDVAVTKQGVPMQTMASIPSKAPASVAPIPSIGRISPVPRGIQIASAEDRPELPQAVGARLVGKPIDEDGDIVDDKTGQVLAHAAGDLPSMVGRRVSNSQGDILGSDGELLGYVADIVGWPRARPTPPPRAPAPRQPPRSLFDLVGRARSSLMVDAEGNILDEDGNIVGTFHDNNNPLHSQGRNAKEALRQRRSREKEKHEQAGSAGQEDGEDDGATRQDEESKEEACPSSSHPTPPQAQPRPARTEDERRRNAEEWRKENLNESPSDIFLDIKSTREGIQLTIRIPTVFNGQQATPKISFS</sequence>
<evidence type="ECO:0000313" key="3">
    <source>
        <dbReference type="Proteomes" id="UP001600064"/>
    </source>
</evidence>
<reference evidence="2 3" key="1">
    <citation type="journal article" date="2024" name="Commun. Biol.">
        <title>Comparative genomic analysis of thermophilic fungi reveals convergent evolutionary adaptations and gene losses.</title>
        <authorList>
            <person name="Steindorff A.S."/>
            <person name="Aguilar-Pontes M.V."/>
            <person name="Robinson A.J."/>
            <person name="Andreopoulos B."/>
            <person name="LaButti K."/>
            <person name="Kuo A."/>
            <person name="Mondo S."/>
            <person name="Riley R."/>
            <person name="Otillar R."/>
            <person name="Haridas S."/>
            <person name="Lipzen A."/>
            <person name="Grimwood J."/>
            <person name="Schmutz J."/>
            <person name="Clum A."/>
            <person name="Reid I.D."/>
            <person name="Moisan M.C."/>
            <person name="Butler G."/>
            <person name="Nguyen T.T.M."/>
            <person name="Dewar K."/>
            <person name="Conant G."/>
            <person name="Drula E."/>
            <person name="Henrissat B."/>
            <person name="Hansel C."/>
            <person name="Singer S."/>
            <person name="Hutchinson M.I."/>
            <person name="de Vries R.P."/>
            <person name="Natvig D.O."/>
            <person name="Powell A.J."/>
            <person name="Tsang A."/>
            <person name="Grigoriev I.V."/>
        </authorList>
    </citation>
    <scope>NUCLEOTIDE SEQUENCE [LARGE SCALE GENOMIC DNA]</scope>
    <source>
        <strain evidence="2 3">ATCC 22073</strain>
    </source>
</reference>
<feature type="compositionally biased region" description="Basic and acidic residues" evidence="1">
    <location>
        <begin position="225"/>
        <end position="243"/>
    </location>
</feature>
<organism evidence="2 3">
    <name type="scientific">Remersonia thermophila</name>
    <dbReference type="NCBI Taxonomy" id="72144"/>
    <lineage>
        <taxon>Eukaryota</taxon>
        <taxon>Fungi</taxon>
        <taxon>Dikarya</taxon>
        <taxon>Ascomycota</taxon>
        <taxon>Pezizomycotina</taxon>
        <taxon>Sordariomycetes</taxon>
        <taxon>Sordariomycetidae</taxon>
        <taxon>Sordariales</taxon>
        <taxon>Sordariales incertae sedis</taxon>
        <taxon>Remersonia</taxon>
    </lineage>
</organism>
<feature type="compositionally biased region" description="Polar residues" evidence="1">
    <location>
        <begin position="213"/>
        <end position="224"/>
    </location>
</feature>
<gene>
    <name evidence="2" type="ORF">VTJ83DRAFT_5108</name>
</gene>
<dbReference type="Pfam" id="PF12396">
    <property type="entry name" value="DUF3659"/>
    <property type="match status" value="1"/>
</dbReference>
<comment type="caution">
    <text evidence="2">The sequence shown here is derived from an EMBL/GenBank/DDBJ whole genome shotgun (WGS) entry which is preliminary data.</text>
</comment>
<dbReference type="RefSeq" id="XP_070866558.1">
    <property type="nucleotide sequence ID" value="XM_071011672.1"/>
</dbReference>
<proteinExistence type="predicted"/>
<feature type="compositionally biased region" description="Basic and acidic residues" evidence="1">
    <location>
        <begin position="256"/>
        <end position="268"/>
    </location>
</feature>
<dbReference type="Proteomes" id="UP001600064">
    <property type="component" value="Unassembled WGS sequence"/>
</dbReference>
<feature type="compositionally biased region" description="Basic and acidic residues" evidence="1">
    <location>
        <begin position="285"/>
        <end position="303"/>
    </location>
</feature>
<feature type="region of interest" description="Disordered" evidence="1">
    <location>
        <begin position="212"/>
        <end position="308"/>
    </location>
</feature>
<dbReference type="EMBL" id="JAZGUE010000004">
    <property type="protein sequence ID" value="KAL2267831.1"/>
    <property type="molecule type" value="Genomic_DNA"/>
</dbReference>
<keyword evidence="3" id="KW-1185">Reference proteome</keyword>